<dbReference type="InParanoid" id="F0S0S9"/>
<feature type="domain" description="PilZ" evidence="2">
    <location>
        <begin position="223"/>
        <end position="330"/>
    </location>
</feature>
<dbReference type="Proteomes" id="UP000007102">
    <property type="component" value="Chromosome"/>
</dbReference>
<dbReference type="KEGG" id="dte:Dester_1246"/>
<dbReference type="SUPFAM" id="SSF141371">
    <property type="entry name" value="PilZ domain-like"/>
    <property type="match status" value="1"/>
</dbReference>
<dbReference type="Pfam" id="PF07238">
    <property type="entry name" value="PilZ"/>
    <property type="match status" value="1"/>
</dbReference>
<dbReference type="HOGENOM" id="CLU_785084_0_0_0"/>
<keyword evidence="1" id="KW-1133">Transmembrane helix</keyword>
<evidence type="ECO:0000256" key="1">
    <source>
        <dbReference type="SAM" id="Phobius"/>
    </source>
</evidence>
<keyword evidence="1" id="KW-0472">Membrane</keyword>
<accession>F0S0S9</accession>
<protein>
    <submittedName>
        <fullName evidence="3">Type IV pilus assembly PilZ</fullName>
    </submittedName>
</protein>
<dbReference type="EMBL" id="CP002543">
    <property type="protein sequence ID" value="ADY73882.1"/>
    <property type="molecule type" value="Genomic_DNA"/>
</dbReference>
<dbReference type="Gene3D" id="2.40.10.220">
    <property type="entry name" value="predicted glycosyltransferase like domains"/>
    <property type="match status" value="1"/>
</dbReference>
<dbReference type="STRING" id="868864.Dester_1246"/>
<feature type="transmembrane region" description="Helical" evidence="1">
    <location>
        <begin position="20"/>
        <end position="41"/>
    </location>
</feature>
<reference evidence="4" key="2">
    <citation type="submission" date="2011-02" db="EMBL/GenBank/DDBJ databases">
        <title>The complete genome of Desulfurobacterium thermolithotrophum DSM 11699.</title>
        <authorList>
            <consortium name="US DOE Joint Genome Institute (JGI-PGF)"/>
            <person name="Lucas S."/>
            <person name="Copeland A."/>
            <person name="Lapidus A."/>
            <person name="Bruce D."/>
            <person name="Goodwin L."/>
            <person name="Pitluck S."/>
            <person name="Kyrpides N."/>
            <person name="Mavromatis K."/>
            <person name="Pagani I."/>
            <person name="Ivanova N."/>
            <person name="Mikhailova N."/>
            <person name="Daligault H."/>
            <person name="Detter J.C."/>
            <person name="Tapia R."/>
            <person name="Han C."/>
            <person name="Land M."/>
            <person name="Hauser L."/>
            <person name="Markowitz V."/>
            <person name="Cheng J.-F."/>
            <person name="Hugenholtz P."/>
            <person name="Woyke T."/>
            <person name="Wu D."/>
            <person name="Spring S."/>
            <person name="Brambilla E."/>
            <person name="Klenk H.-P."/>
            <person name="Eisen J.A."/>
        </authorList>
    </citation>
    <scope>NUCLEOTIDE SEQUENCE [LARGE SCALE GENOMIC DNA]</scope>
    <source>
        <strain evidence="4">DSM 11699 / BSA</strain>
    </source>
</reference>
<dbReference type="eggNOG" id="COG5581">
    <property type="taxonomic scope" value="Bacteria"/>
</dbReference>
<name>F0S0S9_DESTD</name>
<organism evidence="3 4">
    <name type="scientific">Desulfurobacterium thermolithotrophum (strain DSM 11699 / BSA)</name>
    <dbReference type="NCBI Taxonomy" id="868864"/>
    <lineage>
        <taxon>Bacteria</taxon>
        <taxon>Pseudomonadati</taxon>
        <taxon>Aquificota</taxon>
        <taxon>Aquificia</taxon>
        <taxon>Desulfurobacteriales</taxon>
        <taxon>Desulfurobacteriaceae</taxon>
        <taxon>Desulfurobacterium</taxon>
    </lineage>
</organism>
<proteinExistence type="predicted"/>
<evidence type="ECO:0000313" key="4">
    <source>
        <dbReference type="Proteomes" id="UP000007102"/>
    </source>
</evidence>
<reference evidence="3 4" key="1">
    <citation type="journal article" date="2011" name="Stand. Genomic Sci.">
        <title>Complete genome sequence of the thermophilic sulfur-reducer Desulfurobacterium thermolithotrophum type strain (BSA(T)) from a deep-sea hydrothermal vent.</title>
        <authorList>
            <person name="Goker M."/>
            <person name="Daligault H."/>
            <person name="Mwirichia R."/>
            <person name="Lapidus A."/>
            <person name="Lucas S."/>
            <person name="Deshpande S."/>
            <person name="Pagani I."/>
            <person name="Tapia R."/>
            <person name="Cheng J.F."/>
            <person name="Goodwin L."/>
            <person name="Pitluck S."/>
            <person name="Liolios K."/>
            <person name="Ivanova N."/>
            <person name="Mavromatis K."/>
            <person name="Mikhailova N."/>
            <person name="Pati A."/>
            <person name="Chen A."/>
            <person name="Palaniappan K."/>
            <person name="Han C."/>
            <person name="Land M."/>
            <person name="Hauser L."/>
            <person name="Pan C."/>
            <person name="Brambilla E.M."/>
            <person name="Rohde M."/>
            <person name="Spring S."/>
            <person name="Sikorski J."/>
            <person name="Wirth R."/>
            <person name="Detter J.C."/>
            <person name="Woyke T."/>
            <person name="Bristow J."/>
            <person name="Eisen J.A."/>
            <person name="Markowitz V."/>
            <person name="Hugenholtz P."/>
            <person name="Kyrpides N.C."/>
            <person name="Klenk H.P."/>
        </authorList>
    </citation>
    <scope>NUCLEOTIDE SEQUENCE [LARGE SCALE GENOMIC DNA]</scope>
    <source>
        <strain evidence="4">DSM 11699 / BSA</strain>
    </source>
</reference>
<dbReference type="InterPro" id="IPR009875">
    <property type="entry name" value="PilZ_domain"/>
</dbReference>
<evidence type="ECO:0000259" key="2">
    <source>
        <dbReference type="Pfam" id="PF07238"/>
    </source>
</evidence>
<sequence length="346" mass="40365">MGKEMNRIDFLKLPSADIMTVTVFVLIIVLIVLFFLLAGIIKEYLREKNLRISFFKEALERSLTKEEAAVLWNFSKKMGRDPFLSLEFKAPFEKVVDLYIKTDPNAKEEIIQDMRTKLGFDFVPYFVPLTSTKDIELFQPGKLYVDNLSFDVALFDKDERFMYWAIIEEIPSNLSLIEKKVKISFIRKNDGIYALEGTVKETYIDNGKLVLKIPHTFELTRYQRREYARVEVEIDGLLGIYDKREDKIIWYKGKIVDISAGGLKLCIPISELKEEITPMTEVVVKFQLSGKDFPIRSVVVNVYPKRYSTCYGIKFEKIKPEDQEFIHDFVKKEQQKLAQLAVKNKT</sequence>
<evidence type="ECO:0000313" key="3">
    <source>
        <dbReference type="EMBL" id="ADY73882.1"/>
    </source>
</evidence>
<dbReference type="GO" id="GO:0035438">
    <property type="term" value="F:cyclic-di-GMP binding"/>
    <property type="evidence" value="ECO:0007669"/>
    <property type="project" value="InterPro"/>
</dbReference>
<gene>
    <name evidence="3" type="ordered locus">Dester_1246</name>
</gene>
<dbReference type="AlphaFoldDB" id="F0S0S9"/>
<keyword evidence="4" id="KW-1185">Reference proteome</keyword>
<keyword evidence="1" id="KW-0812">Transmembrane</keyword>